<gene>
    <name evidence="1" type="ORF">I5Q09_24990</name>
</gene>
<evidence type="ECO:0000313" key="2">
    <source>
        <dbReference type="Proteomes" id="UP000638986"/>
    </source>
</evidence>
<proteinExistence type="predicted"/>
<comment type="caution">
    <text evidence="1">The sequence shown here is derived from an EMBL/GenBank/DDBJ whole genome shotgun (WGS) entry which is preliminary data.</text>
</comment>
<dbReference type="Pfam" id="PF13289">
    <property type="entry name" value="SIR2_2"/>
    <property type="match status" value="1"/>
</dbReference>
<sequence>MIIDEIIEKIDEGGPKSYYSFEIFVLNLLKHHLQAQSKELMTSLRIGALADAIAPDGFDEFEGSTFIEIKFDLARSLRGGSIVGLNRQLSLLADGEHKIDQLIIISAKPISSELKLKLRFHIAKLNLPFKVFIWGPKDLNKIVYIHRAKVNEIVNNIFSLRLESAVRNLPADWKAERDTYVAKLKESYQKGKFSLFLGAGVSSSAGMPGWNSLLNSLFVNYLTKEINADGSISNSDINELVQRLNSIDEPSALMAARYLRKGLVRNNEEAKGFSSAITKSLYGLRDPEKPIDSPLIKSIASMCTPRRTGAKVRSVITYNFDDLLERQLLANKILHRCIYTEDEVYDADELPVYHVHGFLPESKDNYSDLDKSTLVFSEEGYHKIYSESYHWSNLVQLSNLRENNCLMIGLSMTDPNLRRLLDISARNIDYTKHYAFMKRITHQSFCSDRRGDAFESVINNTDAADKFLERHHALNEEIMKELGVTIIWYEDYNDIPEIVDNIMAY</sequence>
<dbReference type="Proteomes" id="UP000638986">
    <property type="component" value="Unassembled WGS sequence"/>
</dbReference>
<dbReference type="EMBL" id="JADTXM010000035">
    <property type="protein sequence ID" value="MBH3441929.1"/>
    <property type="molecule type" value="Genomic_DNA"/>
</dbReference>
<organism evidence="1 2">
    <name type="scientific">Pseudomonas luteola</name>
    <dbReference type="NCBI Taxonomy" id="47886"/>
    <lineage>
        <taxon>Bacteria</taxon>
        <taxon>Pseudomonadati</taxon>
        <taxon>Pseudomonadota</taxon>
        <taxon>Gammaproteobacteria</taxon>
        <taxon>Pseudomonadales</taxon>
        <taxon>Pseudomonadaceae</taxon>
        <taxon>Pseudomonas</taxon>
    </lineage>
</organism>
<evidence type="ECO:0000313" key="1">
    <source>
        <dbReference type="EMBL" id="MBH3441929.1"/>
    </source>
</evidence>
<reference evidence="1 2" key="1">
    <citation type="submission" date="2020-11" db="EMBL/GenBank/DDBJ databases">
        <title>Enhanced detection system for hospital associated transmission using whole genome sequencing surveillance.</title>
        <authorList>
            <person name="Harrison L.H."/>
            <person name="Van Tyne D."/>
            <person name="Marsh J.W."/>
            <person name="Griffith M.P."/>
            <person name="Snyder D.J."/>
            <person name="Cooper V.S."/>
            <person name="Mustapha M."/>
        </authorList>
    </citation>
    <scope>NUCLEOTIDE SEQUENCE [LARGE SCALE GENOMIC DNA]</scope>
    <source>
        <strain evidence="1 2">PSB00013</strain>
    </source>
</reference>
<name>A0ABS0MYX6_PSELU</name>
<dbReference type="SUPFAM" id="SSF52467">
    <property type="entry name" value="DHS-like NAD/FAD-binding domain"/>
    <property type="match status" value="1"/>
</dbReference>
<dbReference type="InterPro" id="IPR029035">
    <property type="entry name" value="DHS-like_NAD/FAD-binding_dom"/>
</dbReference>
<dbReference type="RefSeq" id="WP_197873610.1">
    <property type="nucleotide sequence ID" value="NZ_JADTXM010000035.1"/>
</dbReference>
<accession>A0ABS0MYX6</accession>
<protein>
    <submittedName>
        <fullName evidence="1">SIR2 family protein</fullName>
    </submittedName>
</protein>